<gene>
    <name evidence="5" type="ORF">DW687_06180</name>
</gene>
<dbReference type="SUPFAM" id="SSF64288">
    <property type="entry name" value="Chorismate lyase-like"/>
    <property type="match status" value="1"/>
</dbReference>
<dbReference type="Proteomes" id="UP000261212">
    <property type="component" value="Unassembled WGS sequence"/>
</dbReference>
<dbReference type="GO" id="GO:0003677">
    <property type="term" value="F:DNA binding"/>
    <property type="evidence" value="ECO:0007669"/>
    <property type="project" value="UniProtKB-KW"/>
</dbReference>
<dbReference type="GO" id="GO:0003700">
    <property type="term" value="F:DNA-binding transcription factor activity"/>
    <property type="evidence" value="ECO:0007669"/>
    <property type="project" value="InterPro"/>
</dbReference>
<accession>A0A3E3DYI1</accession>
<dbReference type="RefSeq" id="WP_007049273.1">
    <property type="nucleotide sequence ID" value="NZ_CABKNJ010000005.1"/>
</dbReference>
<dbReference type="PRINTS" id="PR00035">
    <property type="entry name" value="HTHGNTR"/>
</dbReference>
<dbReference type="PROSITE" id="PS50949">
    <property type="entry name" value="HTH_GNTR"/>
    <property type="match status" value="1"/>
</dbReference>
<evidence type="ECO:0000256" key="1">
    <source>
        <dbReference type="ARBA" id="ARBA00023015"/>
    </source>
</evidence>
<dbReference type="SMART" id="SM00866">
    <property type="entry name" value="UTRA"/>
    <property type="match status" value="1"/>
</dbReference>
<dbReference type="EMBL" id="QUSM01000003">
    <property type="protein sequence ID" value="RGD74351.1"/>
    <property type="molecule type" value="Genomic_DNA"/>
</dbReference>
<evidence type="ECO:0000259" key="4">
    <source>
        <dbReference type="PROSITE" id="PS50949"/>
    </source>
</evidence>
<dbReference type="Gene3D" id="3.40.1410.10">
    <property type="entry name" value="Chorismate lyase-like"/>
    <property type="match status" value="1"/>
</dbReference>
<proteinExistence type="predicted"/>
<dbReference type="Gene3D" id="1.10.10.10">
    <property type="entry name" value="Winged helix-like DNA-binding domain superfamily/Winged helix DNA-binding domain"/>
    <property type="match status" value="1"/>
</dbReference>
<dbReference type="PANTHER" id="PTHR44846">
    <property type="entry name" value="MANNOSYL-D-GLYCERATE TRANSPORT/METABOLISM SYSTEM REPRESSOR MNGR-RELATED"/>
    <property type="match status" value="1"/>
</dbReference>
<dbReference type="SMART" id="SM00345">
    <property type="entry name" value="HTH_GNTR"/>
    <property type="match status" value="1"/>
</dbReference>
<dbReference type="InterPro" id="IPR028978">
    <property type="entry name" value="Chorismate_lyase_/UTRA_dom_sf"/>
</dbReference>
<sequence>MDKVYQYSKLYTYFKEKIENGYYKPGDLIPPEPEIEKMFNVSRTTVRKAVDLLSREGFLKAQQGKGTVVTDNKTMQSLNHVTSVSETLRHKGYDVKPKNIFIDTVAADDFISDRLGIENGTTIIRIQRIQLANGVPIAIVKNYLRKEDVPDIVKRQDEIYSLYAFLEKEYGINFDSATELISAKNATFEESQMLNVPVGNALIELKRTCFMGDNPICIDHSKIVGSKYELEIEMVGRER</sequence>
<protein>
    <submittedName>
        <fullName evidence="5">GntR family transcriptional regulator</fullName>
    </submittedName>
</protein>
<evidence type="ECO:0000313" key="5">
    <source>
        <dbReference type="EMBL" id="RGD74351.1"/>
    </source>
</evidence>
<reference evidence="5 6" key="1">
    <citation type="submission" date="2018-08" db="EMBL/GenBank/DDBJ databases">
        <title>A genome reference for cultivated species of the human gut microbiota.</title>
        <authorList>
            <person name="Zou Y."/>
            <person name="Xue W."/>
            <person name="Luo G."/>
        </authorList>
    </citation>
    <scope>NUCLEOTIDE SEQUENCE [LARGE SCALE GENOMIC DNA]</scope>
    <source>
        <strain evidence="5 6">AM25-6</strain>
    </source>
</reference>
<keyword evidence="2" id="KW-0238">DNA-binding</keyword>
<name>A0A3E3DYI1_9FIRM</name>
<evidence type="ECO:0000313" key="6">
    <source>
        <dbReference type="Proteomes" id="UP000261212"/>
    </source>
</evidence>
<dbReference type="Pfam" id="PF00392">
    <property type="entry name" value="GntR"/>
    <property type="match status" value="1"/>
</dbReference>
<keyword evidence="1" id="KW-0805">Transcription regulation</keyword>
<dbReference type="InterPro" id="IPR011663">
    <property type="entry name" value="UTRA"/>
</dbReference>
<dbReference type="AlphaFoldDB" id="A0A3E3DYI1"/>
<dbReference type="GO" id="GO:0045892">
    <property type="term" value="P:negative regulation of DNA-templated transcription"/>
    <property type="evidence" value="ECO:0007669"/>
    <property type="project" value="TreeGrafter"/>
</dbReference>
<dbReference type="InterPro" id="IPR036388">
    <property type="entry name" value="WH-like_DNA-bd_sf"/>
</dbReference>
<comment type="caution">
    <text evidence="5">The sequence shown here is derived from an EMBL/GenBank/DDBJ whole genome shotgun (WGS) entry which is preliminary data.</text>
</comment>
<feature type="domain" description="HTH gntR-type" evidence="4">
    <location>
        <begin position="4"/>
        <end position="72"/>
    </location>
</feature>
<dbReference type="InterPro" id="IPR000524">
    <property type="entry name" value="Tscrpt_reg_HTH_GntR"/>
</dbReference>
<dbReference type="PANTHER" id="PTHR44846:SF1">
    <property type="entry name" value="MANNOSYL-D-GLYCERATE TRANSPORT_METABOLISM SYSTEM REPRESSOR MNGR-RELATED"/>
    <property type="match status" value="1"/>
</dbReference>
<dbReference type="GeneID" id="97999709"/>
<dbReference type="CDD" id="cd07377">
    <property type="entry name" value="WHTH_GntR"/>
    <property type="match status" value="1"/>
</dbReference>
<dbReference type="InterPro" id="IPR036390">
    <property type="entry name" value="WH_DNA-bd_sf"/>
</dbReference>
<evidence type="ECO:0000256" key="2">
    <source>
        <dbReference type="ARBA" id="ARBA00023125"/>
    </source>
</evidence>
<dbReference type="Pfam" id="PF07702">
    <property type="entry name" value="UTRA"/>
    <property type="match status" value="1"/>
</dbReference>
<dbReference type="InterPro" id="IPR050679">
    <property type="entry name" value="Bact_HTH_transcr_reg"/>
</dbReference>
<dbReference type="SUPFAM" id="SSF46785">
    <property type="entry name" value="Winged helix' DNA-binding domain"/>
    <property type="match status" value="1"/>
</dbReference>
<keyword evidence="3" id="KW-0804">Transcription</keyword>
<organism evidence="5 6">
    <name type="scientific">Anaerofustis stercorihominis</name>
    <dbReference type="NCBI Taxonomy" id="214853"/>
    <lineage>
        <taxon>Bacteria</taxon>
        <taxon>Bacillati</taxon>
        <taxon>Bacillota</taxon>
        <taxon>Clostridia</taxon>
        <taxon>Eubacteriales</taxon>
        <taxon>Eubacteriaceae</taxon>
        <taxon>Anaerofustis</taxon>
    </lineage>
</organism>
<evidence type="ECO:0000256" key="3">
    <source>
        <dbReference type="ARBA" id="ARBA00023163"/>
    </source>
</evidence>